<keyword evidence="2 4" id="KW-0479">Metal-binding</keyword>
<protein>
    <submittedName>
        <fullName evidence="6">Nitrite reductase, copper-containing</fullName>
    </submittedName>
</protein>
<dbReference type="PATRIC" id="fig|1796491.3.peg.964"/>
<evidence type="ECO:0000313" key="7">
    <source>
        <dbReference type="Proteomes" id="UP000070578"/>
    </source>
</evidence>
<name>A0A139BW07_9PROT</name>
<dbReference type="SUPFAM" id="SSF46626">
    <property type="entry name" value="Cytochrome c"/>
    <property type="match status" value="1"/>
</dbReference>
<evidence type="ECO:0000256" key="3">
    <source>
        <dbReference type="ARBA" id="ARBA00023004"/>
    </source>
</evidence>
<evidence type="ECO:0000256" key="1">
    <source>
        <dbReference type="ARBA" id="ARBA00022617"/>
    </source>
</evidence>
<evidence type="ECO:0000259" key="5">
    <source>
        <dbReference type="PROSITE" id="PS51007"/>
    </source>
</evidence>
<dbReference type="GO" id="GO:0009055">
    <property type="term" value="F:electron transfer activity"/>
    <property type="evidence" value="ECO:0007669"/>
    <property type="project" value="InterPro"/>
</dbReference>
<evidence type="ECO:0000313" key="6">
    <source>
        <dbReference type="EMBL" id="KXS33038.1"/>
    </source>
</evidence>
<dbReference type="PANTHER" id="PTHR35008">
    <property type="entry name" value="BLL4482 PROTEIN-RELATED"/>
    <property type="match status" value="1"/>
</dbReference>
<accession>A0A139BW07</accession>
<dbReference type="Gene3D" id="1.10.760.10">
    <property type="entry name" value="Cytochrome c-like domain"/>
    <property type="match status" value="1"/>
</dbReference>
<dbReference type="PROSITE" id="PS51007">
    <property type="entry name" value="CYTC"/>
    <property type="match status" value="1"/>
</dbReference>
<dbReference type="GO" id="GO:0046872">
    <property type="term" value="F:metal ion binding"/>
    <property type="evidence" value="ECO:0007669"/>
    <property type="project" value="UniProtKB-KW"/>
</dbReference>
<keyword evidence="1 4" id="KW-0349">Heme</keyword>
<proteinExistence type="predicted"/>
<dbReference type="InterPro" id="IPR036909">
    <property type="entry name" value="Cyt_c-like_dom_sf"/>
</dbReference>
<dbReference type="PANTHER" id="PTHR35008:SF8">
    <property type="entry name" value="ALCOHOL DEHYDROGENASE CYTOCHROME C SUBUNIT"/>
    <property type="match status" value="1"/>
</dbReference>
<comment type="caution">
    <text evidence="6">The sequence shown here is derived from an EMBL/GenBank/DDBJ whole genome shotgun (WGS) entry which is preliminary data.</text>
</comment>
<feature type="domain" description="Cytochrome c" evidence="5">
    <location>
        <begin position="25"/>
        <end position="113"/>
    </location>
</feature>
<keyword evidence="3 4" id="KW-0408">Iron</keyword>
<evidence type="ECO:0000256" key="4">
    <source>
        <dbReference type="PROSITE-ProRule" id="PRU00433"/>
    </source>
</evidence>
<evidence type="ECO:0000256" key="2">
    <source>
        <dbReference type="ARBA" id="ARBA00022723"/>
    </source>
</evidence>
<dbReference type="Proteomes" id="UP000070578">
    <property type="component" value="Unassembled WGS sequence"/>
</dbReference>
<reference evidence="6 7" key="2">
    <citation type="submission" date="2016-03" db="EMBL/GenBank/DDBJ databases">
        <title>New uncultured bacterium of the family Gallionellaceae from acid mine drainage: description and reconstruction of genome based on metagenomic analysis of microbial community.</title>
        <authorList>
            <person name="Kadnikov V."/>
            <person name="Ivasenko D."/>
            <person name="Beletsky A."/>
            <person name="Mardanov A."/>
            <person name="Danilova E."/>
            <person name="Pimenov N."/>
            <person name="Karnachuk O."/>
            <person name="Ravin N."/>
        </authorList>
    </citation>
    <scope>NUCLEOTIDE SEQUENCE [LARGE SCALE GENOMIC DNA]</scope>
    <source>
        <strain evidence="6">ShG14-8</strain>
    </source>
</reference>
<reference evidence="6 7" key="1">
    <citation type="submission" date="2016-02" db="EMBL/GenBank/DDBJ databases">
        <authorList>
            <person name="Wen L."/>
            <person name="He K."/>
            <person name="Yang H."/>
        </authorList>
    </citation>
    <scope>NUCLEOTIDE SEQUENCE [LARGE SCALE GENOMIC DNA]</scope>
    <source>
        <strain evidence="6">ShG14-8</strain>
    </source>
</reference>
<dbReference type="Pfam" id="PF00034">
    <property type="entry name" value="Cytochrom_C"/>
    <property type="match status" value="1"/>
</dbReference>
<dbReference type="InterPro" id="IPR051459">
    <property type="entry name" value="Cytochrome_c-type_DH"/>
</dbReference>
<dbReference type="InterPro" id="IPR009056">
    <property type="entry name" value="Cyt_c-like_dom"/>
</dbReference>
<gene>
    <name evidence="6" type="ORF">AWT59_0881</name>
</gene>
<dbReference type="EMBL" id="LSLI01000013">
    <property type="protein sequence ID" value="KXS33038.1"/>
    <property type="molecule type" value="Genomic_DNA"/>
</dbReference>
<organism evidence="6 7">
    <name type="scientific">Candidatus Gallionella acididurans</name>
    <dbReference type="NCBI Taxonomy" id="1796491"/>
    <lineage>
        <taxon>Bacteria</taxon>
        <taxon>Pseudomonadati</taxon>
        <taxon>Pseudomonadota</taxon>
        <taxon>Betaproteobacteria</taxon>
        <taxon>Nitrosomonadales</taxon>
        <taxon>Gallionellaceae</taxon>
        <taxon>Gallionella</taxon>
    </lineage>
</organism>
<dbReference type="GO" id="GO:0020037">
    <property type="term" value="F:heme binding"/>
    <property type="evidence" value="ECO:0007669"/>
    <property type="project" value="InterPro"/>
</dbReference>
<sequence length="135" mass="14318">MPEGAAIRVADEPQGVALTAKSKADRIVLGAAVYKTNCVACHQPGGVGIPQAFPPLAKSDFLNADKIRAIKIVTGGLQGDVTVNGQDFNGVMPAWSLNDEDIANVLTFIYNSWGNSKDEVTPDEVKTHRVAADKQ</sequence>
<dbReference type="AlphaFoldDB" id="A0A139BW07"/>